<dbReference type="RefSeq" id="WP_121193052.1">
    <property type="nucleotide sequence ID" value="NZ_RBWV01000011.1"/>
</dbReference>
<feature type="compositionally biased region" description="Low complexity" evidence="1">
    <location>
        <begin position="69"/>
        <end position="112"/>
    </location>
</feature>
<feature type="compositionally biased region" description="Low complexity" evidence="1">
    <location>
        <begin position="47"/>
        <end position="62"/>
    </location>
</feature>
<feature type="region of interest" description="Disordered" evidence="1">
    <location>
        <begin position="40"/>
        <end position="115"/>
    </location>
</feature>
<organism evidence="3 4">
    <name type="scientific">Motilibacter peucedani</name>
    <dbReference type="NCBI Taxonomy" id="598650"/>
    <lineage>
        <taxon>Bacteria</taxon>
        <taxon>Bacillati</taxon>
        <taxon>Actinomycetota</taxon>
        <taxon>Actinomycetes</taxon>
        <taxon>Motilibacterales</taxon>
        <taxon>Motilibacteraceae</taxon>
        <taxon>Motilibacter</taxon>
    </lineage>
</organism>
<evidence type="ECO:0000256" key="1">
    <source>
        <dbReference type="SAM" id="MobiDB-lite"/>
    </source>
</evidence>
<dbReference type="OrthoDB" id="5189092at2"/>
<reference evidence="3 4" key="1">
    <citation type="submission" date="2018-10" db="EMBL/GenBank/DDBJ databases">
        <title>Genomic Encyclopedia of Archaeal and Bacterial Type Strains, Phase II (KMG-II): from individual species to whole genera.</title>
        <authorList>
            <person name="Goeker M."/>
        </authorList>
    </citation>
    <scope>NUCLEOTIDE SEQUENCE [LARGE SCALE GENOMIC DNA]</scope>
    <source>
        <strain evidence="3 4">RP-AC37</strain>
    </source>
</reference>
<sequence>MVLQPVGPEPPNVYWRRRALVVAGVLVVLVVLLKACTGAGGGKDASADPTADSSTPAASTGSALGGGLDDPSAAPSSGADASAAADPSGGPSTAPSSTPGATPAATPAPGGTCSDRQLRVVVGTDASAYRAGATPRLSFTVTNNSSTPCTRDVGTAALSLEVRSGPDRIWNSDDCTSKGSSSVRTLAAGTTFTPRSVTWSGKRSGPGKCGPGRARAKAGTYTVTARVGTLTSAPKRFVLR</sequence>
<dbReference type="EMBL" id="RBWV01000011">
    <property type="protein sequence ID" value="RKS75244.1"/>
    <property type="molecule type" value="Genomic_DNA"/>
</dbReference>
<protein>
    <submittedName>
        <fullName evidence="3">Uncharacterized protein</fullName>
    </submittedName>
</protein>
<dbReference type="AlphaFoldDB" id="A0A420XPS4"/>
<gene>
    <name evidence="3" type="ORF">CLV35_1703</name>
</gene>
<evidence type="ECO:0000313" key="4">
    <source>
        <dbReference type="Proteomes" id="UP000281955"/>
    </source>
</evidence>
<accession>A0A420XPS4</accession>
<comment type="caution">
    <text evidence="3">The sequence shown here is derived from an EMBL/GenBank/DDBJ whole genome shotgun (WGS) entry which is preliminary data.</text>
</comment>
<evidence type="ECO:0000256" key="2">
    <source>
        <dbReference type="SAM" id="Phobius"/>
    </source>
</evidence>
<keyword evidence="4" id="KW-1185">Reference proteome</keyword>
<keyword evidence="2" id="KW-0472">Membrane</keyword>
<evidence type="ECO:0000313" key="3">
    <source>
        <dbReference type="EMBL" id="RKS75244.1"/>
    </source>
</evidence>
<feature type="region of interest" description="Disordered" evidence="1">
    <location>
        <begin position="196"/>
        <end position="215"/>
    </location>
</feature>
<proteinExistence type="predicted"/>
<feature type="transmembrane region" description="Helical" evidence="2">
    <location>
        <begin position="15"/>
        <end position="33"/>
    </location>
</feature>
<dbReference type="InParanoid" id="A0A420XPS4"/>
<dbReference type="Proteomes" id="UP000281955">
    <property type="component" value="Unassembled WGS sequence"/>
</dbReference>
<name>A0A420XPS4_9ACTN</name>
<keyword evidence="2" id="KW-0812">Transmembrane</keyword>
<keyword evidence="2" id="KW-1133">Transmembrane helix</keyword>